<sequence>MKSTLLSSFSKKKSEHRVAPSDSAASSTVTLVQKSASKDDRQTLPVVAEQLEEENMAWARWTILPQGTLYTDIYLE</sequence>
<feature type="compositionally biased region" description="Polar residues" evidence="1">
    <location>
        <begin position="23"/>
        <end position="35"/>
    </location>
</feature>
<gene>
    <name evidence="2" type="ORF">ARMOST_17276</name>
</gene>
<feature type="region of interest" description="Disordered" evidence="1">
    <location>
        <begin position="1"/>
        <end position="40"/>
    </location>
</feature>
<evidence type="ECO:0000313" key="3">
    <source>
        <dbReference type="Proteomes" id="UP000219338"/>
    </source>
</evidence>
<evidence type="ECO:0000256" key="1">
    <source>
        <dbReference type="SAM" id="MobiDB-lite"/>
    </source>
</evidence>
<reference evidence="3" key="1">
    <citation type="journal article" date="2017" name="Nat. Ecol. Evol.">
        <title>Genome expansion and lineage-specific genetic innovations in the forest pathogenic fungi Armillaria.</title>
        <authorList>
            <person name="Sipos G."/>
            <person name="Prasanna A.N."/>
            <person name="Walter M.C."/>
            <person name="O'Connor E."/>
            <person name="Balint B."/>
            <person name="Krizsan K."/>
            <person name="Kiss B."/>
            <person name="Hess J."/>
            <person name="Varga T."/>
            <person name="Slot J."/>
            <person name="Riley R."/>
            <person name="Boka B."/>
            <person name="Rigling D."/>
            <person name="Barry K."/>
            <person name="Lee J."/>
            <person name="Mihaltcheva S."/>
            <person name="LaButti K."/>
            <person name="Lipzen A."/>
            <person name="Waldron R."/>
            <person name="Moloney N.M."/>
            <person name="Sperisen C."/>
            <person name="Kredics L."/>
            <person name="Vagvoelgyi C."/>
            <person name="Patrignani A."/>
            <person name="Fitzpatrick D."/>
            <person name="Nagy I."/>
            <person name="Doyle S."/>
            <person name="Anderson J.B."/>
            <person name="Grigoriev I.V."/>
            <person name="Gueldener U."/>
            <person name="Muensterkoetter M."/>
            <person name="Nagy L.G."/>
        </authorList>
    </citation>
    <scope>NUCLEOTIDE SEQUENCE [LARGE SCALE GENOMIC DNA]</scope>
    <source>
        <strain evidence="3">C18/9</strain>
    </source>
</reference>
<evidence type="ECO:0000313" key="2">
    <source>
        <dbReference type="EMBL" id="SJL13828.1"/>
    </source>
</evidence>
<dbReference type="Proteomes" id="UP000219338">
    <property type="component" value="Unassembled WGS sequence"/>
</dbReference>
<dbReference type="AlphaFoldDB" id="A0A284RYI8"/>
<dbReference type="EMBL" id="FUEG01000021">
    <property type="protein sequence ID" value="SJL13828.1"/>
    <property type="molecule type" value="Genomic_DNA"/>
</dbReference>
<organism evidence="2 3">
    <name type="scientific">Armillaria ostoyae</name>
    <name type="common">Armillaria root rot fungus</name>
    <dbReference type="NCBI Taxonomy" id="47428"/>
    <lineage>
        <taxon>Eukaryota</taxon>
        <taxon>Fungi</taxon>
        <taxon>Dikarya</taxon>
        <taxon>Basidiomycota</taxon>
        <taxon>Agaricomycotina</taxon>
        <taxon>Agaricomycetes</taxon>
        <taxon>Agaricomycetidae</taxon>
        <taxon>Agaricales</taxon>
        <taxon>Marasmiineae</taxon>
        <taxon>Physalacriaceae</taxon>
        <taxon>Armillaria</taxon>
    </lineage>
</organism>
<name>A0A284RYI8_ARMOS</name>
<dbReference type="OrthoDB" id="10395855at2759"/>
<protein>
    <submittedName>
        <fullName evidence="2">Uncharacterized protein</fullName>
    </submittedName>
</protein>
<proteinExistence type="predicted"/>
<accession>A0A284RYI8</accession>
<keyword evidence="3" id="KW-1185">Reference proteome</keyword>